<dbReference type="Proteomes" id="UP001175226">
    <property type="component" value="Unassembled WGS sequence"/>
</dbReference>
<feature type="compositionally biased region" description="Low complexity" evidence="1">
    <location>
        <begin position="1"/>
        <end position="16"/>
    </location>
</feature>
<sequence>MSSPPSSRFVSPSSDSIAASVNDADDRQMAVSPTATHLGDEEPDKRISDDDLDAEKQKAQALPQFPEGSLRGWATVCGGAFVGMCTFGNVQSFGGKLGTACFYVDVILNYTLSVSRLLYKNLFIRAFQFTNKLDRLRATLFIILPWFAIG</sequence>
<organism evidence="2 3">
    <name type="scientific">Armillaria borealis</name>
    <dbReference type="NCBI Taxonomy" id="47425"/>
    <lineage>
        <taxon>Eukaryota</taxon>
        <taxon>Fungi</taxon>
        <taxon>Dikarya</taxon>
        <taxon>Basidiomycota</taxon>
        <taxon>Agaricomycotina</taxon>
        <taxon>Agaricomycetes</taxon>
        <taxon>Agaricomycetidae</taxon>
        <taxon>Agaricales</taxon>
        <taxon>Marasmiineae</taxon>
        <taxon>Physalacriaceae</taxon>
        <taxon>Armillaria</taxon>
    </lineage>
</organism>
<accession>A0AA39J659</accession>
<reference evidence="2" key="1">
    <citation type="submission" date="2023-06" db="EMBL/GenBank/DDBJ databases">
        <authorList>
            <consortium name="Lawrence Berkeley National Laboratory"/>
            <person name="Ahrendt S."/>
            <person name="Sahu N."/>
            <person name="Indic B."/>
            <person name="Wong-Bajracharya J."/>
            <person name="Merenyi Z."/>
            <person name="Ke H.-M."/>
            <person name="Monk M."/>
            <person name="Kocsube S."/>
            <person name="Drula E."/>
            <person name="Lipzen A."/>
            <person name="Balint B."/>
            <person name="Henrissat B."/>
            <person name="Andreopoulos B."/>
            <person name="Martin F.M."/>
            <person name="Harder C.B."/>
            <person name="Rigling D."/>
            <person name="Ford K.L."/>
            <person name="Foster G.D."/>
            <person name="Pangilinan J."/>
            <person name="Papanicolaou A."/>
            <person name="Barry K."/>
            <person name="LaButti K."/>
            <person name="Viragh M."/>
            <person name="Koriabine M."/>
            <person name="Yan M."/>
            <person name="Riley R."/>
            <person name="Champramary S."/>
            <person name="Plett K.L."/>
            <person name="Tsai I.J."/>
            <person name="Slot J."/>
            <person name="Sipos G."/>
            <person name="Plett J."/>
            <person name="Nagy L.G."/>
            <person name="Grigoriev I.V."/>
        </authorList>
    </citation>
    <scope>NUCLEOTIDE SEQUENCE</scope>
    <source>
        <strain evidence="2">FPL87.14</strain>
    </source>
</reference>
<gene>
    <name evidence="2" type="ORF">EV421DRAFT_1090347</name>
</gene>
<evidence type="ECO:0000256" key="1">
    <source>
        <dbReference type="SAM" id="MobiDB-lite"/>
    </source>
</evidence>
<dbReference type="EMBL" id="JAUEPT010000052">
    <property type="protein sequence ID" value="KAK0436867.1"/>
    <property type="molecule type" value="Genomic_DNA"/>
</dbReference>
<comment type="caution">
    <text evidence="2">The sequence shown here is derived from an EMBL/GenBank/DDBJ whole genome shotgun (WGS) entry which is preliminary data.</text>
</comment>
<dbReference type="AlphaFoldDB" id="A0AA39J659"/>
<name>A0AA39J659_9AGAR</name>
<evidence type="ECO:0000313" key="2">
    <source>
        <dbReference type="EMBL" id="KAK0436867.1"/>
    </source>
</evidence>
<protein>
    <submittedName>
        <fullName evidence="2">Uncharacterized protein</fullName>
    </submittedName>
</protein>
<evidence type="ECO:0000313" key="3">
    <source>
        <dbReference type="Proteomes" id="UP001175226"/>
    </source>
</evidence>
<keyword evidence="3" id="KW-1185">Reference proteome</keyword>
<feature type="compositionally biased region" description="Basic and acidic residues" evidence="1">
    <location>
        <begin position="38"/>
        <end position="53"/>
    </location>
</feature>
<proteinExistence type="predicted"/>
<feature type="region of interest" description="Disordered" evidence="1">
    <location>
        <begin position="1"/>
        <end position="53"/>
    </location>
</feature>